<protein>
    <recommendedName>
        <fullName evidence="7">Zn(2)-C6 fungal-type domain-containing protein</fullName>
    </recommendedName>
</protein>
<keyword evidence="1" id="KW-0479">Metal-binding</keyword>
<dbReference type="PROSITE" id="PS50048">
    <property type="entry name" value="ZN2_CY6_FUNGAL_2"/>
    <property type="match status" value="1"/>
</dbReference>
<dbReference type="EMBL" id="LAFY01000099">
    <property type="protein sequence ID" value="KJY02151.1"/>
    <property type="molecule type" value="Genomic_DNA"/>
</dbReference>
<keyword evidence="3" id="KW-0238">DNA-binding</keyword>
<dbReference type="CDD" id="cd00067">
    <property type="entry name" value="GAL4"/>
    <property type="match status" value="1"/>
</dbReference>
<evidence type="ECO:0000256" key="6">
    <source>
        <dbReference type="SAM" id="MobiDB-lite"/>
    </source>
</evidence>
<dbReference type="GO" id="GO:0000981">
    <property type="term" value="F:DNA-binding transcription factor activity, RNA polymerase II-specific"/>
    <property type="evidence" value="ECO:0007669"/>
    <property type="project" value="InterPro"/>
</dbReference>
<dbReference type="Gene3D" id="4.10.240.10">
    <property type="entry name" value="Zn(2)-C6 fungal-type DNA-binding domain"/>
    <property type="match status" value="1"/>
</dbReference>
<proteinExistence type="predicted"/>
<dbReference type="PROSITE" id="PS00463">
    <property type="entry name" value="ZN2_CY6_FUNGAL_1"/>
    <property type="match status" value="1"/>
</dbReference>
<name>A0A0F4H0X9_9PEZI</name>
<evidence type="ECO:0000256" key="5">
    <source>
        <dbReference type="ARBA" id="ARBA00023242"/>
    </source>
</evidence>
<dbReference type="PANTHER" id="PTHR31069">
    <property type="entry name" value="OLEATE-ACTIVATED TRANSCRIPTION FACTOR 1-RELATED"/>
    <property type="match status" value="1"/>
</dbReference>
<dbReference type="SMART" id="SM00066">
    <property type="entry name" value="GAL4"/>
    <property type="match status" value="1"/>
</dbReference>
<keyword evidence="4" id="KW-0804">Transcription</keyword>
<dbReference type="STRING" id="1047168.A0A0F4H0X9"/>
<dbReference type="SUPFAM" id="SSF57701">
    <property type="entry name" value="Zn2/Cys6 DNA-binding domain"/>
    <property type="match status" value="1"/>
</dbReference>
<dbReference type="GO" id="GO:0003677">
    <property type="term" value="F:DNA binding"/>
    <property type="evidence" value="ECO:0007669"/>
    <property type="project" value="UniProtKB-KW"/>
</dbReference>
<keyword evidence="9" id="KW-1185">Reference proteome</keyword>
<dbReference type="InterPro" id="IPR036864">
    <property type="entry name" value="Zn2-C6_fun-type_DNA-bd_sf"/>
</dbReference>
<gene>
    <name evidence="8" type="ORF">TI39_contig102g00004</name>
</gene>
<dbReference type="GO" id="GO:0008270">
    <property type="term" value="F:zinc ion binding"/>
    <property type="evidence" value="ECO:0007669"/>
    <property type="project" value="InterPro"/>
</dbReference>
<feature type="domain" description="Zn(2)-C6 fungal-type" evidence="7">
    <location>
        <begin position="46"/>
        <end position="76"/>
    </location>
</feature>
<evidence type="ECO:0000256" key="2">
    <source>
        <dbReference type="ARBA" id="ARBA00023015"/>
    </source>
</evidence>
<dbReference type="InterPro" id="IPR050675">
    <property type="entry name" value="OAF3"/>
</dbReference>
<evidence type="ECO:0000313" key="8">
    <source>
        <dbReference type="EMBL" id="KJY02151.1"/>
    </source>
</evidence>
<feature type="region of interest" description="Disordered" evidence="6">
    <location>
        <begin position="176"/>
        <end position="204"/>
    </location>
</feature>
<keyword evidence="2" id="KW-0805">Transcription regulation</keyword>
<evidence type="ECO:0000256" key="3">
    <source>
        <dbReference type="ARBA" id="ARBA00023125"/>
    </source>
</evidence>
<evidence type="ECO:0000259" key="7">
    <source>
        <dbReference type="PROSITE" id="PS50048"/>
    </source>
</evidence>
<evidence type="ECO:0000313" key="9">
    <source>
        <dbReference type="Proteomes" id="UP000033647"/>
    </source>
</evidence>
<dbReference type="PANTHER" id="PTHR31069:SF31">
    <property type="entry name" value="MONODICTYPHENONE CLUSTER TRANSCRIPTION FACTOR-RELATED"/>
    <property type="match status" value="1"/>
</dbReference>
<sequence>MYGRATSLVLLASRETIILPSPRFAFLHATTMPMSPRPPSARLRSACTHCHVGKVKCSGERSGCSRCLQLNLQCHYEYSMVGKCSTVRRRGRAMGAAEGPRPKSAGNPASKHTSPRCSGSAAHAGFGPPADWADGLLSEDLFMDFSQYGDHLSGVDGLVDPVSGNVLDQTFAPFPQPVGQVSAPQTSPGWTAEDFQPPSSANSHIDHAMGQVFDKCSGSIATLFQLMETPATGVDVLLGTLKTQVGQLSTATESRSFGRCKACQMLVVVALQLMSEIYGSVLGMSGCGENIRQQPSPESTTLDAESRPSHPRMKFGTFLIDESTAAVLWRQVVRSELEKALGLVRTLNRQLEDCWPDGCQTLQPLLEDLKNRISAFIGCIP</sequence>
<organism evidence="8 9">
    <name type="scientific">Zymoseptoria brevis</name>
    <dbReference type="NCBI Taxonomy" id="1047168"/>
    <lineage>
        <taxon>Eukaryota</taxon>
        <taxon>Fungi</taxon>
        <taxon>Dikarya</taxon>
        <taxon>Ascomycota</taxon>
        <taxon>Pezizomycotina</taxon>
        <taxon>Dothideomycetes</taxon>
        <taxon>Dothideomycetidae</taxon>
        <taxon>Mycosphaerellales</taxon>
        <taxon>Mycosphaerellaceae</taxon>
        <taxon>Zymoseptoria</taxon>
    </lineage>
</organism>
<dbReference type="Pfam" id="PF00172">
    <property type="entry name" value="Zn_clus"/>
    <property type="match status" value="1"/>
</dbReference>
<feature type="region of interest" description="Disordered" evidence="6">
    <location>
        <begin position="92"/>
        <end position="122"/>
    </location>
</feature>
<dbReference type="AlphaFoldDB" id="A0A0F4H0X9"/>
<accession>A0A0F4H0X9</accession>
<evidence type="ECO:0000256" key="1">
    <source>
        <dbReference type="ARBA" id="ARBA00022723"/>
    </source>
</evidence>
<dbReference type="Proteomes" id="UP000033647">
    <property type="component" value="Unassembled WGS sequence"/>
</dbReference>
<keyword evidence="5" id="KW-0539">Nucleus</keyword>
<comment type="caution">
    <text evidence="8">The sequence shown here is derived from an EMBL/GenBank/DDBJ whole genome shotgun (WGS) entry which is preliminary data.</text>
</comment>
<dbReference type="InterPro" id="IPR001138">
    <property type="entry name" value="Zn2Cys6_DnaBD"/>
</dbReference>
<reference evidence="8 9" key="1">
    <citation type="submission" date="2015-03" db="EMBL/GenBank/DDBJ databases">
        <title>RNA-seq based gene annotation and comparative genomics of four Zymoseptoria species reveal species-specific pathogenicity related genes and transposable element activity.</title>
        <authorList>
            <person name="Grandaubert J."/>
            <person name="Bhattacharyya A."/>
            <person name="Stukenbrock E.H."/>
        </authorList>
    </citation>
    <scope>NUCLEOTIDE SEQUENCE [LARGE SCALE GENOMIC DNA]</scope>
    <source>
        <strain evidence="8 9">Zb18110</strain>
    </source>
</reference>
<evidence type="ECO:0000256" key="4">
    <source>
        <dbReference type="ARBA" id="ARBA00023163"/>
    </source>
</evidence>
<dbReference type="OrthoDB" id="2328572at2759"/>